<evidence type="ECO:0000313" key="5">
    <source>
        <dbReference type="EMBL" id="BCU54887.1"/>
    </source>
</evidence>
<dbReference type="Gene3D" id="1.10.10.60">
    <property type="entry name" value="Homeodomain-like"/>
    <property type="match status" value="1"/>
</dbReference>
<dbReference type="PANTHER" id="PTHR46796:SF2">
    <property type="entry name" value="TRANSCRIPTIONAL REGULATORY PROTEIN"/>
    <property type="match status" value="1"/>
</dbReference>
<dbReference type="GO" id="GO:0043565">
    <property type="term" value="F:sequence-specific DNA binding"/>
    <property type="evidence" value="ECO:0007669"/>
    <property type="project" value="InterPro"/>
</dbReference>
<dbReference type="InterPro" id="IPR003313">
    <property type="entry name" value="AraC-bd"/>
</dbReference>
<accession>A0AA86IV47</accession>
<dbReference type="AlphaFoldDB" id="A0AA86IV47"/>
<feature type="domain" description="HTH araC/xylS-type" evidence="4">
    <location>
        <begin position="163"/>
        <end position="260"/>
    </location>
</feature>
<dbReference type="SUPFAM" id="SSF51215">
    <property type="entry name" value="Regulatory protein AraC"/>
    <property type="match status" value="1"/>
</dbReference>
<dbReference type="Proteomes" id="UP000682928">
    <property type="component" value="Chromosome"/>
</dbReference>
<evidence type="ECO:0000259" key="4">
    <source>
        <dbReference type="PROSITE" id="PS01124"/>
    </source>
</evidence>
<evidence type="ECO:0000256" key="3">
    <source>
        <dbReference type="ARBA" id="ARBA00023163"/>
    </source>
</evidence>
<dbReference type="PANTHER" id="PTHR46796">
    <property type="entry name" value="HTH-TYPE TRANSCRIPTIONAL ACTIVATOR RHAS-RELATED"/>
    <property type="match status" value="1"/>
</dbReference>
<dbReference type="GO" id="GO:0003700">
    <property type="term" value="F:DNA-binding transcription factor activity"/>
    <property type="evidence" value="ECO:0007669"/>
    <property type="project" value="InterPro"/>
</dbReference>
<evidence type="ECO:0000256" key="1">
    <source>
        <dbReference type="ARBA" id="ARBA00023015"/>
    </source>
</evidence>
<dbReference type="PROSITE" id="PS01124">
    <property type="entry name" value="HTH_ARAC_FAMILY_2"/>
    <property type="match status" value="1"/>
</dbReference>
<name>A0AA86IV47_9ENTR</name>
<dbReference type="Pfam" id="PF12833">
    <property type="entry name" value="HTH_18"/>
    <property type="match status" value="1"/>
</dbReference>
<evidence type="ECO:0000313" key="6">
    <source>
        <dbReference type="Proteomes" id="UP000682928"/>
    </source>
</evidence>
<dbReference type="Pfam" id="PF02311">
    <property type="entry name" value="AraC_binding"/>
    <property type="match status" value="1"/>
</dbReference>
<dbReference type="InterPro" id="IPR037923">
    <property type="entry name" value="HTH-like"/>
</dbReference>
<dbReference type="InterPro" id="IPR009057">
    <property type="entry name" value="Homeodomain-like_sf"/>
</dbReference>
<reference evidence="5" key="1">
    <citation type="submission" date="2021-04" db="EMBL/GenBank/DDBJ databases">
        <title>Difference and commonality of drug resistance evolution in various bacteria. and drug sensitivity profiles.</title>
        <authorList>
            <person name="Maeda T."/>
            <person name="Shibai A."/>
            <person name="Kawada K."/>
            <person name="Kotani H."/>
            <person name="Tarusawa Y."/>
            <person name="Tanabe K."/>
            <person name="Furusawa C."/>
        </authorList>
    </citation>
    <scope>NUCLEOTIDE SEQUENCE</scope>
    <source>
        <strain evidence="5">JCM 8580</strain>
    </source>
</reference>
<gene>
    <name evidence="5" type="primary">chpD</name>
    <name evidence="5" type="ORF">ENKO_14810</name>
</gene>
<protein>
    <submittedName>
        <fullName evidence="5">Transcriptional regulator</fullName>
    </submittedName>
</protein>
<dbReference type="EMBL" id="AP024590">
    <property type="protein sequence ID" value="BCU54887.1"/>
    <property type="molecule type" value="Genomic_DNA"/>
</dbReference>
<dbReference type="SMART" id="SM00342">
    <property type="entry name" value="HTH_ARAC"/>
    <property type="match status" value="1"/>
</dbReference>
<dbReference type="InterPro" id="IPR018060">
    <property type="entry name" value="HTH_AraC"/>
</dbReference>
<dbReference type="RefSeq" id="WP_088219154.1">
    <property type="nucleotide sequence ID" value="NZ_AP024590.1"/>
</dbReference>
<evidence type="ECO:0000256" key="2">
    <source>
        <dbReference type="ARBA" id="ARBA00023125"/>
    </source>
</evidence>
<keyword evidence="3" id="KW-0804">Transcription</keyword>
<dbReference type="InterPro" id="IPR050204">
    <property type="entry name" value="AraC_XylS_family_regulators"/>
</dbReference>
<keyword evidence="2" id="KW-0238">DNA-binding</keyword>
<dbReference type="SUPFAM" id="SSF46689">
    <property type="entry name" value="Homeodomain-like"/>
    <property type="match status" value="1"/>
</dbReference>
<organism evidence="5 6">
    <name type="scientific">Enterobacter kobei</name>
    <dbReference type="NCBI Taxonomy" id="208224"/>
    <lineage>
        <taxon>Bacteria</taxon>
        <taxon>Pseudomonadati</taxon>
        <taxon>Pseudomonadota</taxon>
        <taxon>Gammaproteobacteria</taxon>
        <taxon>Enterobacterales</taxon>
        <taxon>Enterobacteriaceae</taxon>
        <taxon>Enterobacter</taxon>
        <taxon>Enterobacter cloacae complex</taxon>
    </lineage>
</organism>
<proteinExistence type="predicted"/>
<keyword evidence="1" id="KW-0805">Transcription regulation</keyword>
<sequence length="264" mass="29378">MAITGYRKTGTVEITLSDSTNHVFPRHSHDEFYLGANLAGREKIWLDGKRSEASIADITVYNPGQVQAATPTPYNWVYYSFYIPPQVLAELTGLPEDEEFRKSVFTAPDIAGDIIKTGAYCLEYAHSDDEVLEHLSVLLKKVLQRTGCRSKLILFDHDAVLAAKIAAQLKEELLDPPSLHDLSARYGLSAVQLVRIFSASYGLPPFTWLKVEKLKIAKNLILRGLSLSDIAAGLNFADQSHFTHSFKEMFTVTPGQMSRLFKGA</sequence>